<dbReference type="eggNOG" id="arCOG04844">
    <property type="taxonomic scope" value="Archaea"/>
</dbReference>
<dbReference type="KEGG" id="mpd:MCP_0551"/>
<dbReference type="EMBL" id="AP011532">
    <property type="protein sequence ID" value="BAI60623.1"/>
    <property type="molecule type" value="Genomic_DNA"/>
</dbReference>
<gene>
    <name evidence="1" type="ordered locus">MCP_0551</name>
</gene>
<dbReference type="AlphaFoldDB" id="D1YW01"/>
<protein>
    <recommendedName>
        <fullName evidence="3">DUF1894 domain-containing protein</fullName>
    </recommendedName>
</protein>
<sequence>MACLNDYDYDILLSHQTYAESEKFILSKYWETYYVEPGYTVLNLRILGSEYVPIAVEDNTDNLILPYTKPCMGTFVVRIKHVPQEVERIRKSFERTITLKQWRKNVDESKAK</sequence>
<dbReference type="RefSeq" id="WP_012899303.1">
    <property type="nucleotide sequence ID" value="NC_013665.1"/>
</dbReference>
<dbReference type="InterPro" id="IPR012031">
    <property type="entry name" value="MTH0776-like"/>
</dbReference>
<dbReference type="STRING" id="304371.MCP_0551"/>
<accession>D1YW01</accession>
<proteinExistence type="predicted"/>
<dbReference type="InParanoid" id="D1YW01"/>
<dbReference type="Pfam" id="PF08979">
    <property type="entry name" value="DUF1894"/>
    <property type="match status" value="1"/>
</dbReference>
<reference evidence="1 2" key="2">
    <citation type="journal article" date="2008" name="Int. J. Syst. Evol. Microbiol.">
        <title>Methanocella paludicola gen. nov., sp. nov., a methane-producing archaeon, the first isolate of the lineage 'Rice Cluster I', and proposal of the new archaeal order Methanocellales ord. nov.</title>
        <authorList>
            <person name="Sakai S."/>
            <person name="Imachi H."/>
            <person name="Hanada S."/>
            <person name="Ohashi A."/>
            <person name="Harada H."/>
            <person name="Kamagata Y."/>
        </authorList>
    </citation>
    <scope>NUCLEOTIDE SEQUENCE [LARGE SCALE GENOMIC DNA]</scope>
    <source>
        <strain evidence="2">DSM 17711 / JCM 13418 / NBRC 101707 / SANAE</strain>
    </source>
</reference>
<evidence type="ECO:0000313" key="2">
    <source>
        <dbReference type="Proteomes" id="UP000001882"/>
    </source>
</evidence>
<keyword evidence="2" id="KW-1185">Reference proteome</keyword>
<reference evidence="2" key="3">
    <citation type="journal article" date="2011" name="PLoS ONE">
        <title>Genome sequence of a mesophilic hydrogenotrophic methanogen Methanocella paludicola, the first cultivated representative of the order Methanocellales.</title>
        <authorList>
            <person name="Sakai S."/>
            <person name="Takaki Y."/>
            <person name="Shimamura S."/>
            <person name="Sekine M."/>
            <person name="Tajima T."/>
            <person name="Kosugi H."/>
            <person name="Ichikawa N."/>
            <person name="Tasumi E."/>
            <person name="Hiraki A.T."/>
            <person name="Shimizu A."/>
            <person name="Kato Y."/>
            <person name="Nishiko R."/>
            <person name="Mori K."/>
            <person name="Fujita N."/>
            <person name="Imachi H."/>
            <person name="Takai K."/>
        </authorList>
    </citation>
    <scope>NUCLEOTIDE SEQUENCE [LARGE SCALE GENOMIC DNA]</scope>
    <source>
        <strain evidence="2">DSM 17711 / JCM 13418 / NBRC 101707 / SANAE</strain>
    </source>
</reference>
<reference evidence="1 2" key="1">
    <citation type="journal article" date="2007" name="Appl. Environ. Microbiol.">
        <title>Isolation of key methanogens for global methane emission from rice paddy fields: a novel isolate affiliated with the clone cluster rice cluster I.</title>
        <authorList>
            <person name="Sakai S."/>
            <person name="Imachi H."/>
            <person name="Sekiguchi Y."/>
            <person name="Ohashi A."/>
            <person name="Harada H."/>
            <person name="Kamagata Y."/>
        </authorList>
    </citation>
    <scope>NUCLEOTIDE SEQUENCE [LARGE SCALE GENOMIC DNA]</scope>
    <source>
        <strain evidence="2">DSM 17711 / JCM 13418 / NBRC 101707 / SANAE</strain>
    </source>
</reference>
<name>D1YW01_METPS</name>
<dbReference type="OrthoDB" id="109565at2157"/>
<evidence type="ECO:0008006" key="3">
    <source>
        <dbReference type="Google" id="ProtNLM"/>
    </source>
</evidence>
<dbReference type="GeneID" id="8680615"/>
<dbReference type="FunCoup" id="D1YW01">
    <property type="interactions" value="4"/>
</dbReference>
<dbReference type="Proteomes" id="UP000001882">
    <property type="component" value="Chromosome"/>
</dbReference>
<evidence type="ECO:0000313" key="1">
    <source>
        <dbReference type="EMBL" id="BAI60623.1"/>
    </source>
</evidence>
<organism evidence="1 2">
    <name type="scientific">Methanocella paludicola (strain DSM 17711 / JCM 13418 / NBRC 101707 / SANAE)</name>
    <dbReference type="NCBI Taxonomy" id="304371"/>
    <lineage>
        <taxon>Archaea</taxon>
        <taxon>Methanobacteriati</taxon>
        <taxon>Methanobacteriota</taxon>
        <taxon>Stenosarchaea group</taxon>
        <taxon>Methanomicrobia</taxon>
        <taxon>Methanocellales</taxon>
        <taxon>Methanocellaceae</taxon>
        <taxon>Methanocella</taxon>
    </lineage>
</organism>